<dbReference type="Pfam" id="PF11887">
    <property type="entry name" value="Mce4_CUP1"/>
    <property type="match status" value="1"/>
</dbReference>
<dbReference type="Proteomes" id="UP000255082">
    <property type="component" value="Unassembled WGS sequence"/>
</dbReference>
<dbReference type="GO" id="GO:0005576">
    <property type="term" value="C:extracellular region"/>
    <property type="evidence" value="ECO:0007669"/>
    <property type="project" value="TreeGrafter"/>
</dbReference>
<organism evidence="4 5">
    <name type="scientific">Nocardia africana</name>
    <dbReference type="NCBI Taxonomy" id="134964"/>
    <lineage>
        <taxon>Bacteria</taxon>
        <taxon>Bacillati</taxon>
        <taxon>Actinomycetota</taxon>
        <taxon>Actinomycetes</taxon>
        <taxon>Mycobacteriales</taxon>
        <taxon>Nocardiaceae</taxon>
        <taxon>Nocardia</taxon>
    </lineage>
</organism>
<dbReference type="PANTHER" id="PTHR33371:SF16">
    <property type="entry name" value="MCE-FAMILY PROTEIN MCE3F"/>
    <property type="match status" value="1"/>
</dbReference>
<reference evidence="4 5" key="1">
    <citation type="submission" date="2018-06" db="EMBL/GenBank/DDBJ databases">
        <authorList>
            <consortium name="Pathogen Informatics"/>
            <person name="Doyle S."/>
        </authorList>
    </citation>
    <scope>NUCLEOTIDE SEQUENCE [LARGE SCALE GENOMIC DNA]</scope>
    <source>
        <strain evidence="4 5">NCTC13184</strain>
    </source>
</reference>
<dbReference type="InterPro" id="IPR003399">
    <property type="entry name" value="Mce/MlaD"/>
</dbReference>
<evidence type="ECO:0000259" key="3">
    <source>
        <dbReference type="Pfam" id="PF11887"/>
    </source>
</evidence>
<dbReference type="EMBL" id="UGRU01000001">
    <property type="protein sequence ID" value="SUA46394.1"/>
    <property type="molecule type" value="Genomic_DNA"/>
</dbReference>
<name>A0A378X138_9NOCA</name>
<proteinExistence type="predicted"/>
<evidence type="ECO:0000259" key="2">
    <source>
        <dbReference type="Pfam" id="PF02470"/>
    </source>
</evidence>
<dbReference type="Pfam" id="PF02470">
    <property type="entry name" value="MlaD"/>
    <property type="match status" value="1"/>
</dbReference>
<feature type="chain" id="PRO_5038640557" evidence="1">
    <location>
        <begin position="20"/>
        <end position="363"/>
    </location>
</feature>
<dbReference type="RefSeq" id="WP_062962228.1">
    <property type="nucleotide sequence ID" value="NZ_JAJFOE010000001.1"/>
</dbReference>
<gene>
    <name evidence="4" type="ORF">NCTC13184_04919</name>
</gene>
<sequence length="363" mass="37196">MTRRRYLVAATAVIVVATAATLGITAVRANTSAAGTTKGYCALLPDSIGLYVGNPVTQMGFPIGTVDKITSNATSVRVEFSLHGRALPEDVKATIRSASILADRSLEVVGNYTSGPELTPGHCIPLARTATPKSISAVVGSATTFVKGMTPSDSANVADAVAGLDRLTHDRGADLGALLSRSSALAQNPDRVVADIGTIITDVAQLSSTVDANTGPLKQIITALPVTTHNVSDALWGTADLIDALPEIVSLVDDLERHLGTQTQQVLDVLPSAIHLAATRAGDIAAFLEPLPALIGLAADATRGRDGIAVTYRPPVTSVRTPDPNHLCAALNAALPGSCAPAEGQSTTTNVSLLQLVLAGGAR</sequence>
<evidence type="ECO:0000256" key="1">
    <source>
        <dbReference type="SAM" id="SignalP"/>
    </source>
</evidence>
<accession>A0A378X138</accession>
<dbReference type="PANTHER" id="PTHR33371">
    <property type="entry name" value="INTERMEMBRANE PHOSPHOLIPID TRANSPORT SYSTEM BINDING PROTEIN MLAD-RELATED"/>
    <property type="match status" value="1"/>
</dbReference>
<dbReference type="AlphaFoldDB" id="A0A378X138"/>
<evidence type="ECO:0000313" key="4">
    <source>
        <dbReference type="EMBL" id="SUA46394.1"/>
    </source>
</evidence>
<dbReference type="OrthoDB" id="4608030at2"/>
<evidence type="ECO:0000313" key="5">
    <source>
        <dbReference type="Proteomes" id="UP000255082"/>
    </source>
</evidence>
<feature type="domain" description="Mammalian cell entry C-terminal" evidence="3">
    <location>
        <begin position="115"/>
        <end position="307"/>
    </location>
</feature>
<dbReference type="InterPro" id="IPR052336">
    <property type="entry name" value="MlaD_Phospholipid_Transporter"/>
</dbReference>
<feature type="domain" description="Mce/MlaD" evidence="2">
    <location>
        <begin position="40"/>
        <end position="108"/>
    </location>
</feature>
<feature type="signal peptide" evidence="1">
    <location>
        <begin position="1"/>
        <end position="19"/>
    </location>
</feature>
<dbReference type="InterPro" id="IPR024516">
    <property type="entry name" value="Mce_C"/>
</dbReference>
<keyword evidence="1" id="KW-0732">Signal</keyword>
<protein>
    <submittedName>
        <fullName evidence="4">Virulence factor Mce family protein</fullName>
    </submittedName>
</protein>